<evidence type="ECO:0000313" key="3">
    <source>
        <dbReference type="Proteomes" id="UP000006727"/>
    </source>
</evidence>
<accession>A0A2K1KKL5</accession>
<proteinExistence type="predicted"/>
<dbReference type="Gramene" id="Pp3c5_21611V3.1">
    <property type="protein sequence ID" value="Pp3c5_21611V3.1"/>
    <property type="gene ID" value="Pp3c5_21611"/>
</dbReference>
<dbReference type="AlphaFoldDB" id="A0A2K1KKL5"/>
<sequence>MKLTLVLPLSRNRPCSQKLSRMRDGVVRDGRWIPCNCIFIHIPKHCRKLRREYTVSAILYLSLLSTIAPTPPCEPCERHVAILAQLQ</sequence>
<name>A0A2K1KKL5_PHYPA</name>
<organism evidence="1">
    <name type="scientific">Physcomitrium patens</name>
    <name type="common">Spreading-leaved earth moss</name>
    <name type="synonym">Physcomitrella patens</name>
    <dbReference type="NCBI Taxonomy" id="3218"/>
    <lineage>
        <taxon>Eukaryota</taxon>
        <taxon>Viridiplantae</taxon>
        <taxon>Streptophyta</taxon>
        <taxon>Embryophyta</taxon>
        <taxon>Bryophyta</taxon>
        <taxon>Bryophytina</taxon>
        <taxon>Bryopsida</taxon>
        <taxon>Funariidae</taxon>
        <taxon>Funariales</taxon>
        <taxon>Funariaceae</taxon>
        <taxon>Physcomitrium</taxon>
    </lineage>
</organism>
<reference evidence="1 3" key="2">
    <citation type="journal article" date="2018" name="Plant J.">
        <title>The Physcomitrella patens chromosome-scale assembly reveals moss genome structure and evolution.</title>
        <authorList>
            <person name="Lang D."/>
            <person name="Ullrich K.K."/>
            <person name="Murat F."/>
            <person name="Fuchs J."/>
            <person name="Jenkins J."/>
            <person name="Haas F.B."/>
            <person name="Piednoel M."/>
            <person name="Gundlach H."/>
            <person name="Van Bel M."/>
            <person name="Meyberg R."/>
            <person name="Vives C."/>
            <person name="Morata J."/>
            <person name="Symeonidi A."/>
            <person name="Hiss M."/>
            <person name="Muchero W."/>
            <person name="Kamisugi Y."/>
            <person name="Saleh O."/>
            <person name="Blanc G."/>
            <person name="Decker E.L."/>
            <person name="van Gessel N."/>
            <person name="Grimwood J."/>
            <person name="Hayes R.D."/>
            <person name="Graham S.W."/>
            <person name="Gunter L.E."/>
            <person name="McDaniel S.F."/>
            <person name="Hoernstein S.N.W."/>
            <person name="Larsson A."/>
            <person name="Li F.W."/>
            <person name="Perroud P.F."/>
            <person name="Phillips J."/>
            <person name="Ranjan P."/>
            <person name="Rokshar D.S."/>
            <person name="Rothfels C.J."/>
            <person name="Schneider L."/>
            <person name="Shu S."/>
            <person name="Stevenson D.W."/>
            <person name="Thummler F."/>
            <person name="Tillich M."/>
            <person name="Villarreal Aguilar J.C."/>
            <person name="Widiez T."/>
            <person name="Wong G.K."/>
            <person name="Wymore A."/>
            <person name="Zhang Y."/>
            <person name="Zimmer A.D."/>
            <person name="Quatrano R.S."/>
            <person name="Mayer K.F.X."/>
            <person name="Goodstein D."/>
            <person name="Casacuberta J.M."/>
            <person name="Vandepoele K."/>
            <person name="Reski R."/>
            <person name="Cuming A.C."/>
            <person name="Tuskan G.A."/>
            <person name="Maumus F."/>
            <person name="Salse J."/>
            <person name="Schmutz J."/>
            <person name="Rensing S.A."/>
        </authorList>
    </citation>
    <scope>NUCLEOTIDE SEQUENCE [LARGE SCALE GENOMIC DNA]</scope>
    <source>
        <strain evidence="2 3">cv. Gransden 2004</strain>
    </source>
</reference>
<reference evidence="1 3" key="1">
    <citation type="journal article" date="2008" name="Science">
        <title>The Physcomitrella genome reveals evolutionary insights into the conquest of land by plants.</title>
        <authorList>
            <person name="Rensing S."/>
            <person name="Lang D."/>
            <person name="Zimmer A."/>
            <person name="Terry A."/>
            <person name="Salamov A."/>
            <person name="Shapiro H."/>
            <person name="Nishiyama T."/>
            <person name="Perroud P.-F."/>
            <person name="Lindquist E."/>
            <person name="Kamisugi Y."/>
            <person name="Tanahashi T."/>
            <person name="Sakakibara K."/>
            <person name="Fujita T."/>
            <person name="Oishi K."/>
            <person name="Shin-I T."/>
            <person name="Kuroki Y."/>
            <person name="Toyoda A."/>
            <person name="Suzuki Y."/>
            <person name="Hashimoto A."/>
            <person name="Yamaguchi K."/>
            <person name="Sugano A."/>
            <person name="Kohara Y."/>
            <person name="Fujiyama A."/>
            <person name="Anterola A."/>
            <person name="Aoki S."/>
            <person name="Ashton N."/>
            <person name="Barbazuk W.B."/>
            <person name="Barker E."/>
            <person name="Bennetzen J."/>
            <person name="Bezanilla M."/>
            <person name="Blankenship R."/>
            <person name="Cho S.H."/>
            <person name="Dutcher S."/>
            <person name="Estelle M."/>
            <person name="Fawcett J.A."/>
            <person name="Gundlach H."/>
            <person name="Hanada K."/>
            <person name="Heyl A."/>
            <person name="Hicks K.A."/>
            <person name="Hugh J."/>
            <person name="Lohr M."/>
            <person name="Mayer K."/>
            <person name="Melkozernov A."/>
            <person name="Murata T."/>
            <person name="Nelson D."/>
            <person name="Pils B."/>
            <person name="Prigge M."/>
            <person name="Reiss B."/>
            <person name="Renner T."/>
            <person name="Rombauts S."/>
            <person name="Rushton P."/>
            <person name="Sanderfoot A."/>
            <person name="Schween G."/>
            <person name="Shiu S.-H."/>
            <person name="Stueber K."/>
            <person name="Theodoulou F.L."/>
            <person name="Tu H."/>
            <person name="Van de Peer Y."/>
            <person name="Verrier P.J."/>
            <person name="Waters E."/>
            <person name="Wood A."/>
            <person name="Yang L."/>
            <person name="Cove D."/>
            <person name="Cuming A."/>
            <person name="Hasebe M."/>
            <person name="Lucas S."/>
            <person name="Mishler D.B."/>
            <person name="Reski R."/>
            <person name="Grigoriev I."/>
            <person name="Quatrano R.S."/>
            <person name="Boore J.L."/>
        </authorList>
    </citation>
    <scope>NUCLEOTIDE SEQUENCE [LARGE SCALE GENOMIC DNA]</scope>
    <source>
        <strain evidence="2 3">cv. Gransden 2004</strain>
    </source>
</reference>
<keyword evidence="3" id="KW-1185">Reference proteome</keyword>
<gene>
    <name evidence="1" type="ORF">PHYPA_007997</name>
</gene>
<dbReference type="Proteomes" id="UP000006727">
    <property type="component" value="Chromosome 5"/>
</dbReference>
<dbReference type="InParanoid" id="A0A2K1KKL5"/>
<dbReference type="EMBL" id="ABEU02000005">
    <property type="protein sequence ID" value="PNR54320.1"/>
    <property type="molecule type" value="Genomic_DNA"/>
</dbReference>
<reference evidence="2" key="3">
    <citation type="submission" date="2020-12" db="UniProtKB">
        <authorList>
            <consortium name="EnsemblPlants"/>
        </authorList>
    </citation>
    <scope>IDENTIFICATION</scope>
</reference>
<protein>
    <submittedName>
        <fullName evidence="1 2">Uncharacterized protein</fullName>
    </submittedName>
</protein>
<evidence type="ECO:0000313" key="2">
    <source>
        <dbReference type="EnsemblPlants" id="Pp3c5_21611V3.1"/>
    </source>
</evidence>
<dbReference type="EnsemblPlants" id="Pp3c5_21611V3.1">
    <property type="protein sequence ID" value="Pp3c5_21611V3.1"/>
    <property type="gene ID" value="Pp3c5_21611"/>
</dbReference>
<evidence type="ECO:0000313" key="1">
    <source>
        <dbReference type="EMBL" id="PNR54320.1"/>
    </source>
</evidence>